<sequence length="59" mass="6973">MNSPEYIANQFTRYAFLDMSLFDVVTMLEQIQLADIQQILDEEIDEERMSVFKVVPKTK</sequence>
<proteinExistence type="predicted"/>
<dbReference type="Proteomes" id="UP000464658">
    <property type="component" value="Chromosome"/>
</dbReference>
<dbReference type="AlphaFoldDB" id="A0A5S9MC38"/>
<protein>
    <submittedName>
        <fullName evidence="1">Uncharacterized protein</fullName>
    </submittedName>
</protein>
<accession>A0A5S9MC38</accession>
<dbReference type="SUPFAM" id="SSF63411">
    <property type="entry name" value="LuxS/MPP-like metallohydrolase"/>
    <property type="match status" value="1"/>
</dbReference>
<dbReference type="InterPro" id="IPR011249">
    <property type="entry name" value="Metalloenz_LuxS/M16"/>
</dbReference>
<organism evidence="1 2">
    <name type="scientific">Bacillus safensis</name>
    <dbReference type="NCBI Taxonomy" id="561879"/>
    <lineage>
        <taxon>Bacteria</taxon>
        <taxon>Bacillati</taxon>
        <taxon>Bacillota</taxon>
        <taxon>Bacilli</taxon>
        <taxon>Bacillales</taxon>
        <taxon>Bacillaceae</taxon>
        <taxon>Bacillus</taxon>
    </lineage>
</organism>
<name>A0A5S9MC38_BACIA</name>
<reference evidence="1 2" key="1">
    <citation type="submission" date="2019-12" db="EMBL/GenBank/DDBJ databases">
        <title>Full genome sequence of a Bacillus safensis strain isolated from commercially available natto in Indonesia.</title>
        <authorList>
            <person name="Yoshida M."/>
            <person name="Uomi M."/>
            <person name="Waturangi D."/>
            <person name="Ekaputri J.J."/>
            <person name="Setiamarga D.H.E."/>
        </authorList>
    </citation>
    <scope>NUCLEOTIDE SEQUENCE [LARGE SCALE GENOMIC DNA]</scope>
    <source>
        <strain evidence="1 2">IDN1</strain>
    </source>
</reference>
<evidence type="ECO:0000313" key="2">
    <source>
        <dbReference type="Proteomes" id="UP000464658"/>
    </source>
</evidence>
<dbReference type="GO" id="GO:0046872">
    <property type="term" value="F:metal ion binding"/>
    <property type="evidence" value="ECO:0007669"/>
    <property type="project" value="InterPro"/>
</dbReference>
<dbReference type="EMBL" id="AP021906">
    <property type="protein sequence ID" value="BBP89509.1"/>
    <property type="molecule type" value="Genomic_DNA"/>
</dbReference>
<dbReference type="Gene3D" id="3.30.830.10">
    <property type="entry name" value="Metalloenzyme, LuxS/M16 peptidase-like"/>
    <property type="match status" value="1"/>
</dbReference>
<gene>
    <name evidence="1" type="ORF">BsIDN1_31270</name>
</gene>
<evidence type="ECO:0000313" key="1">
    <source>
        <dbReference type="EMBL" id="BBP89509.1"/>
    </source>
</evidence>